<evidence type="ECO:0008006" key="3">
    <source>
        <dbReference type="Google" id="ProtNLM"/>
    </source>
</evidence>
<dbReference type="RefSeq" id="XP_013897017.1">
    <property type="nucleotide sequence ID" value="XM_014041563.1"/>
</dbReference>
<evidence type="ECO:0000313" key="2">
    <source>
        <dbReference type="Proteomes" id="UP000054498"/>
    </source>
</evidence>
<sequence length="710" mass="77004">MLKRRTSYQPALATSVWALTISVIALLATLLSTTMRQPCDVKMLGSSEAAAAGMSATDRILGAVVPDAVAAVTPPATADAADSGFPDGVTHTVSFQVCNGFANQRLALIYGLVIAKQLGRAAVLPTMILDGTQLTEQAKLATDDRATTSAFEAFYDADALREAIAPFGVHALTQRAFALGGARGFDTGAVNIGLGGARPISDIPRHFAPHRGVPHLALDCPLFKLSPGVILAEQKFVWSVLNALKPAPALEPHIKRAMSGVEGAPFNFLHIRLEKDWQAHCARWAALTSVDGIVRDNCFNNTLDVHKAMRSMGFKTDVPVYVAAHWAGADEQIVSAVLGAIGGAGYKYVKAQADEGLPRELRALVEYEVAMRAARYLGNSVSTFSALAILQRRHAGAWAGYYNGGDVPLVQVLPLFSTPWVFTFNSWSAGYEPMLKAAVNSAAKAGGITPHCIFAGDAGAPIVAWMRVRGVRVIPHDPAWRTALVALARGKAADNLAQSHLFASEDSIVGTWQRIDLPLVDWIDQFTYVLFTDTDILFRRPFSFHEFPLPLPRAVGMGPEMVDMFPYNAGIMLANLPALRESYKPFLEFILSNKYGLTFPGFGPGDQGAYNQYYEADVRAWRLPSKFNAKPYHAAEPTRMSDVAIVHFHGPKPADYLEYANSGACPKFGDMCRAGVAARACMYTHEWVRRLEGDEGKEAYDRWRSGCAKA</sequence>
<proteinExistence type="predicted"/>
<keyword evidence="2" id="KW-1185">Reference proteome</keyword>
<dbReference type="GeneID" id="25742840"/>
<dbReference type="CDD" id="cd11296">
    <property type="entry name" value="O-FucT_like"/>
    <property type="match status" value="1"/>
</dbReference>
<dbReference type="AlphaFoldDB" id="A0A0D2JEL4"/>
<dbReference type="InterPro" id="IPR029044">
    <property type="entry name" value="Nucleotide-diphossugar_trans"/>
</dbReference>
<name>A0A0D2JEL4_9CHLO</name>
<dbReference type="STRING" id="145388.A0A0D2JEL4"/>
<gene>
    <name evidence="1" type="ORF">MNEG_9965</name>
</gene>
<dbReference type="Gene3D" id="3.40.50.11350">
    <property type="match status" value="1"/>
</dbReference>
<protein>
    <recommendedName>
        <fullName evidence="3">O-fucosyltransferase family protein</fullName>
    </recommendedName>
</protein>
<dbReference type="Gene3D" id="3.90.550.10">
    <property type="entry name" value="Spore Coat Polysaccharide Biosynthesis Protein SpsA, Chain A"/>
    <property type="match status" value="1"/>
</dbReference>
<accession>A0A0D2JEL4</accession>
<dbReference type="Proteomes" id="UP000054498">
    <property type="component" value="Unassembled WGS sequence"/>
</dbReference>
<dbReference type="SUPFAM" id="SSF53448">
    <property type="entry name" value="Nucleotide-diphospho-sugar transferases"/>
    <property type="match status" value="1"/>
</dbReference>
<evidence type="ECO:0000313" key="1">
    <source>
        <dbReference type="EMBL" id="KIY97997.1"/>
    </source>
</evidence>
<organism evidence="1 2">
    <name type="scientific">Monoraphidium neglectum</name>
    <dbReference type="NCBI Taxonomy" id="145388"/>
    <lineage>
        <taxon>Eukaryota</taxon>
        <taxon>Viridiplantae</taxon>
        <taxon>Chlorophyta</taxon>
        <taxon>core chlorophytes</taxon>
        <taxon>Chlorophyceae</taxon>
        <taxon>CS clade</taxon>
        <taxon>Sphaeropleales</taxon>
        <taxon>Selenastraceae</taxon>
        <taxon>Monoraphidium</taxon>
    </lineage>
</organism>
<dbReference type="OrthoDB" id="533531at2759"/>
<reference evidence="1 2" key="1">
    <citation type="journal article" date="2013" name="BMC Genomics">
        <title>Reconstruction of the lipid metabolism for the microalga Monoraphidium neglectum from its genome sequence reveals characteristics suitable for biofuel production.</title>
        <authorList>
            <person name="Bogen C."/>
            <person name="Al-Dilaimi A."/>
            <person name="Albersmeier A."/>
            <person name="Wichmann J."/>
            <person name="Grundmann M."/>
            <person name="Rupp O."/>
            <person name="Lauersen K.J."/>
            <person name="Blifernez-Klassen O."/>
            <person name="Kalinowski J."/>
            <person name="Goesmann A."/>
            <person name="Mussgnug J.H."/>
            <person name="Kruse O."/>
        </authorList>
    </citation>
    <scope>NUCLEOTIDE SEQUENCE [LARGE SCALE GENOMIC DNA]</scope>
    <source>
        <strain evidence="1 2">SAG 48.87</strain>
    </source>
</reference>
<dbReference type="EMBL" id="KK102348">
    <property type="protein sequence ID" value="KIY97997.1"/>
    <property type="molecule type" value="Genomic_DNA"/>
</dbReference>
<dbReference type="KEGG" id="mng:MNEG_9965"/>